<sequence length="275" mass="30325">MPSVLSRAKKNGTLNWHFGRYGHRNRDRKHRRAIKTTARSTVIPVPVLFEAEIPEAQGLSPALPKEHSFDLAQSDFGNAPHQARSKVTSTAASTVTLHTAVQPSNEKQTNADDVQPHNEIKLGRIFLGFVRKNKDLVKAYNSRLPYVELDLSQKFLRFTSENQDLIQACISRVPDQAPTNTLRFPSNAVPTSPRPSSDSYQTCPVSATSSDEADNAADNAADPPQPTISLNALTRSQYMKHIAAAMKATGYSKEELFASYGRGEVPIGGQWAQRE</sequence>
<gene>
    <name evidence="2" type="ORF">HETSPECPRED_002350</name>
</gene>
<dbReference type="AlphaFoldDB" id="A0A8H3EZ46"/>
<keyword evidence="3" id="KW-1185">Reference proteome</keyword>
<proteinExistence type="predicted"/>
<organism evidence="2 3">
    <name type="scientific">Heterodermia speciosa</name>
    <dbReference type="NCBI Taxonomy" id="116794"/>
    <lineage>
        <taxon>Eukaryota</taxon>
        <taxon>Fungi</taxon>
        <taxon>Dikarya</taxon>
        <taxon>Ascomycota</taxon>
        <taxon>Pezizomycotina</taxon>
        <taxon>Lecanoromycetes</taxon>
        <taxon>OSLEUM clade</taxon>
        <taxon>Lecanoromycetidae</taxon>
        <taxon>Caliciales</taxon>
        <taxon>Physciaceae</taxon>
        <taxon>Heterodermia</taxon>
    </lineage>
</organism>
<evidence type="ECO:0000313" key="2">
    <source>
        <dbReference type="EMBL" id="CAF9915286.1"/>
    </source>
</evidence>
<dbReference type="EMBL" id="CAJPDS010000015">
    <property type="protein sequence ID" value="CAF9915286.1"/>
    <property type="molecule type" value="Genomic_DNA"/>
</dbReference>
<protein>
    <submittedName>
        <fullName evidence="2">Uncharacterized protein</fullName>
    </submittedName>
</protein>
<reference evidence="2" key="1">
    <citation type="submission" date="2021-03" db="EMBL/GenBank/DDBJ databases">
        <authorList>
            <person name="Tagirdzhanova G."/>
        </authorList>
    </citation>
    <scope>NUCLEOTIDE SEQUENCE</scope>
</reference>
<evidence type="ECO:0000313" key="3">
    <source>
        <dbReference type="Proteomes" id="UP000664521"/>
    </source>
</evidence>
<name>A0A8H3EZ46_9LECA</name>
<accession>A0A8H3EZ46</accession>
<dbReference type="Proteomes" id="UP000664521">
    <property type="component" value="Unassembled WGS sequence"/>
</dbReference>
<feature type="compositionally biased region" description="Polar residues" evidence="1">
    <location>
        <begin position="177"/>
        <end position="210"/>
    </location>
</feature>
<evidence type="ECO:0000256" key="1">
    <source>
        <dbReference type="SAM" id="MobiDB-lite"/>
    </source>
</evidence>
<comment type="caution">
    <text evidence="2">The sequence shown here is derived from an EMBL/GenBank/DDBJ whole genome shotgun (WGS) entry which is preliminary data.</text>
</comment>
<feature type="region of interest" description="Disordered" evidence="1">
    <location>
        <begin position="177"/>
        <end position="227"/>
    </location>
</feature>